<dbReference type="PIRSF" id="PIRSF036979">
    <property type="entry name" value="Arginase"/>
    <property type="match status" value="1"/>
</dbReference>
<dbReference type="EMBL" id="AUZM01000005">
    <property type="protein sequence ID" value="ERT09144.1"/>
    <property type="molecule type" value="Genomic_DNA"/>
</dbReference>
<dbReference type="InterPro" id="IPR005925">
    <property type="entry name" value="Agmatinase-rel"/>
</dbReference>
<keyword evidence="2 4" id="KW-0479">Metal-binding</keyword>
<dbReference type="Pfam" id="PF00491">
    <property type="entry name" value="Arginase"/>
    <property type="match status" value="1"/>
</dbReference>
<feature type="binding site" evidence="4">
    <location>
        <position position="228"/>
    </location>
    <ligand>
        <name>Mn(2+)</name>
        <dbReference type="ChEBI" id="CHEBI:29035"/>
        <label>1</label>
    </ligand>
</feature>
<dbReference type="PATRIC" id="fig|1348334.3.peg.788"/>
<organism evidence="6 7">
    <name type="scientific">Lyngbya aestuarii BL J</name>
    <dbReference type="NCBI Taxonomy" id="1348334"/>
    <lineage>
        <taxon>Bacteria</taxon>
        <taxon>Bacillati</taxon>
        <taxon>Cyanobacteriota</taxon>
        <taxon>Cyanophyceae</taxon>
        <taxon>Oscillatoriophycideae</taxon>
        <taxon>Oscillatoriales</taxon>
        <taxon>Microcoleaceae</taxon>
        <taxon>Lyngbya</taxon>
    </lineage>
</organism>
<accession>U7QMD8</accession>
<feature type="binding site" evidence="4">
    <location>
        <position position="147"/>
    </location>
    <ligand>
        <name>Mn(2+)</name>
        <dbReference type="ChEBI" id="CHEBI:29035"/>
        <label>1</label>
    </ligand>
</feature>
<evidence type="ECO:0000256" key="1">
    <source>
        <dbReference type="ARBA" id="ARBA00009227"/>
    </source>
</evidence>
<keyword evidence="4" id="KW-0464">Manganese</keyword>
<keyword evidence="7" id="KW-1185">Reference proteome</keyword>
<dbReference type="Gene3D" id="3.40.800.10">
    <property type="entry name" value="Ureohydrolase domain"/>
    <property type="match status" value="1"/>
</dbReference>
<dbReference type="CDD" id="cd11593">
    <property type="entry name" value="Agmatinase-like_2"/>
    <property type="match status" value="1"/>
</dbReference>
<name>U7QMD8_9CYAN</name>
<dbReference type="PANTHER" id="PTHR11358">
    <property type="entry name" value="ARGINASE/AGMATINASE"/>
    <property type="match status" value="1"/>
</dbReference>
<keyword evidence="3 5" id="KW-0378">Hydrolase</keyword>
<evidence type="ECO:0000313" key="7">
    <source>
        <dbReference type="Proteomes" id="UP000017127"/>
    </source>
</evidence>
<evidence type="ECO:0000256" key="3">
    <source>
        <dbReference type="ARBA" id="ARBA00022801"/>
    </source>
</evidence>
<dbReference type="SUPFAM" id="SSF52768">
    <property type="entry name" value="Arginase/deacetylase"/>
    <property type="match status" value="1"/>
</dbReference>
<feature type="binding site" evidence="4">
    <location>
        <position position="145"/>
    </location>
    <ligand>
        <name>Mn(2+)</name>
        <dbReference type="ChEBI" id="CHEBI:29035"/>
        <label>1</label>
    </ligand>
</feature>
<evidence type="ECO:0000256" key="4">
    <source>
        <dbReference type="PIRSR" id="PIRSR036979-1"/>
    </source>
</evidence>
<dbReference type="NCBIfam" id="TIGR01230">
    <property type="entry name" value="agmatinase"/>
    <property type="match status" value="1"/>
</dbReference>
<dbReference type="Proteomes" id="UP000017127">
    <property type="component" value="Unassembled WGS sequence"/>
</dbReference>
<comment type="cofactor">
    <cofactor evidence="4">
        <name>Mn(2+)</name>
        <dbReference type="ChEBI" id="CHEBI:29035"/>
    </cofactor>
    <text evidence="4">Binds 2 manganese ions per subunit.</text>
</comment>
<dbReference type="AlphaFoldDB" id="U7QMD8"/>
<evidence type="ECO:0000313" key="6">
    <source>
        <dbReference type="EMBL" id="ERT09144.1"/>
    </source>
</evidence>
<feature type="binding site" evidence="4">
    <location>
        <position position="119"/>
    </location>
    <ligand>
        <name>Mn(2+)</name>
        <dbReference type="ChEBI" id="CHEBI:29035"/>
        <label>1</label>
    </ligand>
</feature>
<dbReference type="GO" id="GO:0008783">
    <property type="term" value="F:agmatinase activity"/>
    <property type="evidence" value="ECO:0007669"/>
    <property type="project" value="UniProtKB-EC"/>
</dbReference>
<evidence type="ECO:0000256" key="2">
    <source>
        <dbReference type="ARBA" id="ARBA00022723"/>
    </source>
</evidence>
<reference evidence="6 7" key="1">
    <citation type="journal article" date="2013" name="Front. Microbiol.">
        <title>Comparative genomic analyses of the cyanobacterium, Lyngbya aestuarii BL J, a powerful hydrogen producer.</title>
        <authorList>
            <person name="Kothari A."/>
            <person name="Vaughn M."/>
            <person name="Garcia-Pichel F."/>
        </authorList>
    </citation>
    <scope>NUCLEOTIDE SEQUENCE [LARGE SCALE GENOMIC DNA]</scope>
    <source>
        <strain evidence="6 7">BL J</strain>
    </source>
</reference>
<dbReference type="GO" id="GO:0033389">
    <property type="term" value="P:putrescine biosynthetic process from arginine, via agmatine"/>
    <property type="evidence" value="ECO:0007669"/>
    <property type="project" value="TreeGrafter"/>
</dbReference>
<dbReference type="PROSITE" id="PS51409">
    <property type="entry name" value="ARGINASE_2"/>
    <property type="match status" value="1"/>
</dbReference>
<comment type="caution">
    <text evidence="6">The sequence shown here is derived from an EMBL/GenBank/DDBJ whole genome shotgun (WGS) entry which is preliminary data.</text>
</comment>
<dbReference type="InterPro" id="IPR020855">
    <property type="entry name" value="Ureohydrolase_Mn_BS"/>
</dbReference>
<gene>
    <name evidence="6" type="primary">speB</name>
    <name evidence="6" type="ORF">M595_0805</name>
</gene>
<feature type="binding site" evidence="4">
    <location>
        <position position="226"/>
    </location>
    <ligand>
        <name>Mn(2+)</name>
        <dbReference type="ChEBI" id="CHEBI:29035"/>
        <label>1</label>
    </ligand>
</feature>
<comment type="similarity">
    <text evidence="1">Belongs to the arginase family. Agmatinase subfamily.</text>
</comment>
<dbReference type="PANTHER" id="PTHR11358:SF26">
    <property type="entry name" value="GUANIDINO ACID HYDROLASE, MITOCHONDRIAL"/>
    <property type="match status" value="1"/>
</dbReference>
<dbReference type="PROSITE" id="PS01053">
    <property type="entry name" value="ARGINASE_1"/>
    <property type="match status" value="1"/>
</dbReference>
<feature type="binding site" evidence="4">
    <location>
        <position position="143"/>
    </location>
    <ligand>
        <name>Mn(2+)</name>
        <dbReference type="ChEBI" id="CHEBI:29035"/>
        <label>1</label>
    </ligand>
</feature>
<dbReference type="RefSeq" id="WP_023064689.1">
    <property type="nucleotide sequence ID" value="NZ_AUZM01000005.1"/>
</dbReference>
<protein>
    <submittedName>
        <fullName evidence="6">Agmatinase</fullName>
        <ecNumber evidence="6">3.5.3.11</ecNumber>
    </submittedName>
</protein>
<dbReference type="GO" id="GO:0046872">
    <property type="term" value="F:metal ion binding"/>
    <property type="evidence" value="ECO:0007669"/>
    <property type="project" value="UniProtKB-KW"/>
</dbReference>
<dbReference type="OrthoDB" id="9788689at2"/>
<proteinExistence type="inferred from homology"/>
<sequence length="304" mass="33007">MTSTLTSTAVVDFLGSEIVPNAQTAQVAILPIPFEATTSYRKGCENGPAALLEASHQLECYDDELEREVCFAVGIYTHPAIADTRSQDVSSEQMLQLTQQTVYDLASSGKFVIALGGEHSITAGVVAGYQQLSDEPFTVVQIDAHGDLRYEYEGTIHNHACVMRRVVEMGLPTVQVGIRSLCIEEANLIKEKQLPIFWARDIATQPDWIEKAIAAIPTKRVFLTIDLDGIDPSSMPGVGTPEPGGLSWYGLLGFLQRLFTTHTVIGCDVMELAPVADCVVSEFTAAKLTYKLIGYHALATGLLN</sequence>
<dbReference type="InterPro" id="IPR006035">
    <property type="entry name" value="Ureohydrolase"/>
</dbReference>
<evidence type="ECO:0000256" key="5">
    <source>
        <dbReference type="RuleBase" id="RU003684"/>
    </source>
</evidence>
<dbReference type="EC" id="3.5.3.11" evidence="6"/>
<dbReference type="InterPro" id="IPR023696">
    <property type="entry name" value="Ureohydrolase_dom_sf"/>
</dbReference>